<evidence type="ECO:0000259" key="8">
    <source>
        <dbReference type="PROSITE" id="PS50850"/>
    </source>
</evidence>
<keyword evidence="7" id="KW-0732">Signal</keyword>
<dbReference type="Pfam" id="PF07690">
    <property type="entry name" value="MFS_1"/>
    <property type="match status" value="1"/>
</dbReference>
<feature type="chain" id="PRO_5045701575" description="Major facilitator superfamily (MFS) profile domain-containing protein" evidence="7">
    <location>
        <begin position="20"/>
        <end position="507"/>
    </location>
</feature>
<feature type="transmembrane region" description="Helical" evidence="6">
    <location>
        <begin position="467"/>
        <end position="485"/>
    </location>
</feature>
<dbReference type="PANTHER" id="PTHR23501">
    <property type="entry name" value="MAJOR FACILITATOR SUPERFAMILY"/>
    <property type="match status" value="1"/>
</dbReference>
<evidence type="ECO:0000256" key="5">
    <source>
        <dbReference type="ARBA" id="ARBA00023136"/>
    </source>
</evidence>
<dbReference type="InterPro" id="IPR011701">
    <property type="entry name" value="MFS"/>
</dbReference>
<feature type="transmembrane region" description="Helical" evidence="6">
    <location>
        <begin position="89"/>
        <end position="114"/>
    </location>
</feature>
<feature type="signal peptide" evidence="7">
    <location>
        <begin position="1"/>
        <end position="19"/>
    </location>
</feature>
<dbReference type="Proteomes" id="UP000818624">
    <property type="component" value="Chromosome 1"/>
</dbReference>
<dbReference type="InterPro" id="IPR020846">
    <property type="entry name" value="MFS_dom"/>
</dbReference>
<protein>
    <recommendedName>
        <fullName evidence="8">Major facilitator superfamily (MFS) profile domain-containing protein</fullName>
    </recommendedName>
</protein>
<evidence type="ECO:0000313" key="9">
    <source>
        <dbReference type="EMBL" id="WFD45769.1"/>
    </source>
</evidence>
<accession>A0ABY8ELA7</accession>
<keyword evidence="10" id="KW-1185">Reference proteome</keyword>
<dbReference type="EMBL" id="CP046234">
    <property type="protein sequence ID" value="WFD45769.1"/>
    <property type="molecule type" value="Genomic_DNA"/>
</dbReference>
<name>A0ABY8ELA7_MALFU</name>
<feature type="transmembrane region" description="Helical" evidence="6">
    <location>
        <begin position="255"/>
        <end position="279"/>
    </location>
</feature>
<comment type="subcellular location">
    <subcellularLocation>
        <location evidence="1">Endomembrane system</location>
        <topology evidence="1">Multi-pass membrane protein</topology>
    </subcellularLocation>
</comment>
<feature type="transmembrane region" description="Helical" evidence="6">
    <location>
        <begin position="152"/>
        <end position="172"/>
    </location>
</feature>
<keyword evidence="5 6" id="KW-0472">Membrane</keyword>
<dbReference type="SUPFAM" id="SSF103473">
    <property type="entry name" value="MFS general substrate transporter"/>
    <property type="match status" value="1"/>
</dbReference>
<dbReference type="InterPro" id="IPR036259">
    <property type="entry name" value="MFS_trans_sf"/>
</dbReference>
<feature type="transmembrane region" description="Helical" evidence="6">
    <location>
        <begin position="299"/>
        <end position="320"/>
    </location>
</feature>
<dbReference type="PROSITE" id="PS50850">
    <property type="entry name" value="MFS"/>
    <property type="match status" value="1"/>
</dbReference>
<keyword evidence="4 6" id="KW-1133">Transmembrane helix</keyword>
<feature type="transmembrane region" description="Helical" evidence="6">
    <location>
        <begin position="65"/>
        <end position="83"/>
    </location>
</feature>
<evidence type="ECO:0000256" key="3">
    <source>
        <dbReference type="ARBA" id="ARBA00022692"/>
    </source>
</evidence>
<feature type="transmembrane region" description="Helical" evidence="6">
    <location>
        <begin position="192"/>
        <end position="211"/>
    </location>
</feature>
<feature type="domain" description="Major facilitator superfamily (MFS) profile" evidence="8">
    <location>
        <begin position="1"/>
        <end position="490"/>
    </location>
</feature>
<feature type="transmembrane region" description="Helical" evidence="6">
    <location>
        <begin position="121"/>
        <end position="140"/>
    </location>
</feature>
<organism evidence="9 10">
    <name type="scientific">Malassezia furfur</name>
    <name type="common">Pityriasis versicolor infection agent</name>
    <name type="synonym">Pityrosporum furfur</name>
    <dbReference type="NCBI Taxonomy" id="55194"/>
    <lineage>
        <taxon>Eukaryota</taxon>
        <taxon>Fungi</taxon>
        <taxon>Dikarya</taxon>
        <taxon>Basidiomycota</taxon>
        <taxon>Ustilaginomycotina</taxon>
        <taxon>Malasseziomycetes</taxon>
        <taxon>Malasseziales</taxon>
        <taxon>Malasseziaceae</taxon>
        <taxon>Malassezia</taxon>
    </lineage>
</organism>
<feature type="transmembrane region" description="Helical" evidence="6">
    <location>
        <begin position="327"/>
        <end position="343"/>
    </location>
</feature>
<evidence type="ECO:0000256" key="6">
    <source>
        <dbReference type="SAM" id="Phobius"/>
    </source>
</evidence>
<keyword evidence="3 6" id="KW-0812">Transmembrane</keyword>
<gene>
    <name evidence="9" type="ORF">GLX27_000393</name>
</gene>
<feature type="transmembrane region" description="Helical" evidence="6">
    <location>
        <begin position="35"/>
        <end position="53"/>
    </location>
</feature>
<feature type="transmembrane region" description="Helical" evidence="6">
    <location>
        <begin position="226"/>
        <end position="243"/>
    </location>
</feature>
<evidence type="ECO:0000256" key="7">
    <source>
        <dbReference type="SAM" id="SignalP"/>
    </source>
</evidence>
<feature type="transmembrane region" description="Helical" evidence="6">
    <location>
        <begin position="363"/>
        <end position="383"/>
    </location>
</feature>
<dbReference type="Gene3D" id="1.20.1250.20">
    <property type="entry name" value="MFS general substrate transporter like domains"/>
    <property type="match status" value="1"/>
</dbReference>
<evidence type="ECO:0000256" key="4">
    <source>
        <dbReference type="ARBA" id="ARBA00022989"/>
    </source>
</evidence>
<proteinExistence type="predicted"/>
<sequence>MALWCITLIVSLDMTIVSMLLGNISSDFRASEQAAWIGSTYLLTACCTAPVYGRLCDIIGGKRSLSMALILFATGTLGCGAARNMSEFLLSRTIAGMGGGGLNTVGSVIVSHLVPLHSRGVYQGLTNIVFGLGIAIGGPIGGAFNDTLGWRAAFYFQVPIICVAFLALLTLLDDTVPHGDDQRSVWRRLQDIDLLGLGVVTMAPLSLLYAMDLVSVKDVPFDDVRVMASGVVAVLALVGFYVVERYVARVPLISLDVLALRSGWSSLWTNFWLSIANFGYNFNFPLFFQVVGKLPPSVIGARMIPASMALSAGSLFSGFYMRKTGYYYWYTVACLTVATVAIWRSTLFDDHPPLVSPFVINTFLYFSQSGVLTTTLLALINSVEKHAIGVSTGMSYFFRSNGQVLGVAMTGGIMQVSLLRALRWRIVGPDADDMIARIRHEATSIDKLPEEFQGAAIESYTYALHNVFVFVFLCDILALVCGLFIENERLPMPDDKRTTTPADEERN</sequence>
<evidence type="ECO:0000256" key="2">
    <source>
        <dbReference type="ARBA" id="ARBA00022448"/>
    </source>
</evidence>
<keyword evidence="2" id="KW-0813">Transport</keyword>
<dbReference type="PANTHER" id="PTHR23501:SF191">
    <property type="entry name" value="VACUOLAR BASIC AMINO ACID TRANSPORTER 4"/>
    <property type="match status" value="1"/>
</dbReference>
<reference evidence="9 10" key="1">
    <citation type="journal article" date="2020" name="Elife">
        <title>Loss of centromere function drives karyotype evolution in closely related Malassezia species.</title>
        <authorList>
            <person name="Sankaranarayanan S.R."/>
            <person name="Ianiri G."/>
            <person name="Coelho M.A."/>
            <person name="Reza M.H."/>
            <person name="Thimmappa B.C."/>
            <person name="Ganguly P."/>
            <person name="Vadnala R.N."/>
            <person name="Sun S."/>
            <person name="Siddharthan R."/>
            <person name="Tellgren-Roth C."/>
            <person name="Dawson T.L."/>
            <person name="Heitman J."/>
            <person name="Sanyal K."/>
        </authorList>
    </citation>
    <scope>NUCLEOTIDE SEQUENCE [LARGE SCALE GENOMIC DNA]</scope>
    <source>
        <strain evidence="9">CBS14141</strain>
    </source>
</reference>
<evidence type="ECO:0000313" key="10">
    <source>
        <dbReference type="Proteomes" id="UP000818624"/>
    </source>
</evidence>
<evidence type="ECO:0000256" key="1">
    <source>
        <dbReference type="ARBA" id="ARBA00004127"/>
    </source>
</evidence>